<protein>
    <submittedName>
        <fullName evidence="5">Chaperone protein Skp</fullName>
    </submittedName>
</protein>
<dbReference type="Gene3D" id="3.30.910.20">
    <property type="entry name" value="Skp domain"/>
    <property type="match status" value="1"/>
</dbReference>
<comment type="similarity">
    <text evidence="1">Belongs to the Skp family.</text>
</comment>
<feature type="coiled-coil region" evidence="3">
    <location>
        <begin position="34"/>
        <end position="75"/>
    </location>
</feature>
<sequence>MGMKWRLRLGVVLLFTLTSVAAWADPLKIGFVDLDRALRELPEAQAGAASLNKQVEAKQKEMEARRQQIDALQKTLEKDFPHLTNAQRQEREAQLQGMILHLQQFQRQAQDSLNYQRNQILKSIQDRLVKVVSRIGRAGHYTVILNDKSVLYVNGAIDITPQVVAAMENKLATGKMNGGK</sequence>
<evidence type="ECO:0000256" key="1">
    <source>
        <dbReference type="ARBA" id="ARBA00009091"/>
    </source>
</evidence>
<keyword evidence="2 4" id="KW-0732">Signal</keyword>
<dbReference type="EMBL" id="AP018795">
    <property type="protein sequence ID" value="BBF66058.1"/>
    <property type="molecule type" value="Genomic_DNA"/>
</dbReference>
<dbReference type="Proteomes" id="UP000280188">
    <property type="component" value="Chromosome"/>
</dbReference>
<organism evidence="5 6">
    <name type="scientific">Acidithiobacillus ferridurans</name>
    <dbReference type="NCBI Taxonomy" id="1232575"/>
    <lineage>
        <taxon>Bacteria</taxon>
        <taxon>Pseudomonadati</taxon>
        <taxon>Pseudomonadota</taxon>
        <taxon>Acidithiobacillia</taxon>
        <taxon>Acidithiobacillales</taxon>
        <taxon>Acidithiobacillaceae</taxon>
        <taxon>Acidithiobacillus</taxon>
    </lineage>
</organism>
<dbReference type="RefSeq" id="WP_225981983.1">
    <property type="nucleotide sequence ID" value="NZ_AP018795.1"/>
</dbReference>
<gene>
    <name evidence="5" type="ORF">AFERRID_22760</name>
</gene>
<dbReference type="InterPro" id="IPR024930">
    <property type="entry name" value="Skp_dom_sf"/>
</dbReference>
<dbReference type="SMART" id="SM00935">
    <property type="entry name" value="OmpH"/>
    <property type="match status" value="1"/>
</dbReference>
<accession>A0A2Z6IK67</accession>
<keyword evidence="3" id="KW-0175">Coiled coil</keyword>
<dbReference type="InterPro" id="IPR005632">
    <property type="entry name" value="Chaperone_Skp"/>
</dbReference>
<keyword evidence="6" id="KW-1185">Reference proteome</keyword>
<dbReference type="KEGG" id="afj:AFERRID_22760"/>
<dbReference type="Pfam" id="PF03938">
    <property type="entry name" value="OmpH"/>
    <property type="match status" value="1"/>
</dbReference>
<dbReference type="GO" id="GO:0051082">
    <property type="term" value="F:unfolded protein binding"/>
    <property type="evidence" value="ECO:0007669"/>
    <property type="project" value="InterPro"/>
</dbReference>
<dbReference type="PANTHER" id="PTHR35089:SF1">
    <property type="entry name" value="CHAPERONE PROTEIN SKP"/>
    <property type="match status" value="1"/>
</dbReference>
<proteinExistence type="inferred from homology"/>
<evidence type="ECO:0000256" key="4">
    <source>
        <dbReference type="SAM" id="SignalP"/>
    </source>
</evidence>
<evidence type="ECO:0000313" key="6">
    <source>
        <dbReference type="Proteomes" id="UP000280188"/>
    </source>
</evidence>
<dbReference type="PANTHER" id="PTHR35089">
    <property type="entry name" value="CHAPERONE PROTEIN SKP"/>
    <property type="match status" value="1"/>
</dbReference>
<evidence type="ECO:0000256" key="2">
    <source>
        <dbReference type="ARBA" id="ARBA00022729"/>
    </source>
</evidence>
<name>A0A2Z6IK67_ACIFI</name>
<dbReference type="SUPFAM" id="SSF111384">
    <property type="entry name" value="OmpH-like"/>
    <property type="match status" value="1"/>
</dbReference>
<evidence type="ECO:0000256" key="3">
    <source>
        <dbReference type="SAM" id="Coils"/>
    </source>
</evidence>
<dbReference type="GO" id="GO:0050821">
    <property type="term" value="P:protein stabilization"/>
    <property type="evidence" value="ECO:0007669"/>
    <property type="project" value="TreeGrafter"/>
</dbReference>
<dbReference type="GO" id="GO:0005829">
    <property type="term" value="C:cytosol"/>
    <property type="evidence" value="ECO:0007669"/>
    <property type="project" value="TreeGrafter"/>
</dbReference>
<evidence type="ECO:0000313" key="5">
    <source>
        <dbReference type="EMBL" id="BBF66058.1"/>
    </source>
</evidence>
<dbReference type="AlphaFoldDB" id="A0A2Z6IK67"/>
<feature type="chain" id="PRO_5016328759" evidence="4">
    <location>
        <begin position="25"/>
        <end position="180"/>
    </location>
</feature>
<feature type="signal peptide" evidence="4">
    <location>
        <begin position="1"/>
        <end position="24"/>
    </location>
</feature>
<reference evidence="5 6" key="1">
    <citation type="journal article" date="2018" name="Microbiol. Resour. Announc.">
        <title>Complete Genome Sequence of Acidithiobacillus ferridurans JCM 18981.</title>
        <authorList>
            <person name="Miyauchi T."/>
            <person name="Kouzuma A."/>
            <person name="Abe T."/>
            <person name="Watanabe K."/>
        </authorList>
    </citation>
    <scope>NUCLEOTIDE SEQUENCE [LARGE SCALE GENOMIC DNA]</scope>
    <source>
        <strain evidence="6">ATCC 33020 / DSM 29468 / JCM 18981 / 11Fe</strain>
    </source>
</reference>